<evidence type="ECO:0000259" key="2">
    <source>
        <dbReference type="Pfam" id="PF14530"/>
    </source>
</evidence>
<sequence length="386" mass="38686">MEPHHVTPPGRRRLRALAGLLAVAVLAGCGLRLETPPPAEPVPDALEIVRRTAVSDALYVADQADAVVDRLDGRRARLTAELERVAADSRAQAAQLGGVYDSGLEPTEPPTGSPAPSSEPVQAQDVVDALVDASGRSRTAASTTVEGPLARLLASIGAAQAVSAQRVGAYTDAGPPPTQVATVPAPDGTAIVEVEPSGESPAADAAGSAGSGLAALTAASPSPSPSATDDGEVSSTGGDSDAPAPLPRGLTAADLSTLVASEDSAAYALRLRAALRTDDRRAALAGRADTHGARSEAWALLAGTAGTAQDPRRVAYAVPRGAGDGALVRSVENDLATTYATIVGTTAPDTRGALVDLLVDCALALEAWGAEPVPFPGLPEQADDAG</sequence>
<proteinExistence type="predicted"/>
<feature type="region of interest" description="Disordered" evidence="1">
    <location>
        <begin position="197"/>
        <end position="249"/>
    </location>
</feature>
<feature type="domain" description="DUF4439" evidence="2">
    <location>
        <begin position="257"/>
        <end position="380"/>
    </location>
</feature>
<reference evidence="4" key="1">
    <citation type="journal article" date="2019" name="Int. J. Syst. Evol. Microbiol.">
        <title>The Global Catalogue of Microorganisms (GCM) 10K type strain sequencing project: providing services to taxonomists for standard genome sequencing and annotation.</title>
        <authorList>
            <consortium name="The Broad Institute Genomics Platform"/>
            <consortium name="The Broad Institute Genome Sequencing Center for Infectious Disease"/>
            <person name="Wu L."/>
            <person name="Ma J."/>
        </authorList>
    </citation>
    <scope>NUCLEOTIDE SEQUENCE [LARGE SCALE GENOMIC DNA]</scope>
    <source>
        <strain evidence="4">JCM 18063</strain>
    </source>
</reference>
<dbReference type="InterPro" id="IPR012347">
    <property type="entry name" value="Ferritin-like"/>
</dbReference>
<comment type="caution">
    <text evidence="3">The sequence shown here is derived from an EMBL/GenBank/DDBJ whole genome shotgun (WGS) entry which is preliminary data.</text>
</comment>
<feature type="region of interest" description="Disordered" evidence="1">
    <location>
        <begin position="97"/>
        <end position="122"/>
    </location>
</feature>
<dbReference type="Proteomes" id="UP001500956">
    <property type="component" value="Unassembled WGS sequence"/>
</dbReference>
<dbReference type="SUPFAM" id="SSF47240">
    <property type="entry name" value="Ferritin-like"/>
    <property type="match status" value="1"/>
</dbReference>
<evidence type="ECO:0000313" key="4">
    <source>
        <dbReference type="Proteomes" id="UP001500956"/>
    </source>
</evidence>
<dbReference type="Gene3D" id="1.20.1260.10">
    <property type="match status" value="1"/>
</dbReference>
<dbReference type="Pfam" id="PF14530">
    <property type="entry name" value="DUF4439"/>
    <property type="match status" value="1"/>
</dbReference>
<feature type="compositionally biased region" description="Low complexity" evidence="1">
    <location>
        <begin position="197"/>
        <end position="228"/>
    </location>
</feature>
<evidence type="ECO:0000256" key="1">
    <source>
        <dbReference type="SAM" id="MobiDB-lite"/>
    </source>
</evidence>
<accession>A0ABP8YP36</accession>
<evidence type="ECO:0000313" key="3">
    <source>
        <dbReference type="EMBL" id="GAA4733452.1"/>
    </source>
</evidence>
<dbReference type="RefSeq" id="WP_172152373.1">
    <property type="nucleotide sequence ID" value="NZ_BAABID010000014.1"/>
</dbReference>
<organism evidence="3 4">
    <name type="scientific">Isoptericola chiayiensis</name>
    <dbReference type="NCBI Taxonomy" id="579446"/>
    <lineage>
        <taxon>Bacteria</taxon>
        <taxon>Bacillati</taxon>
        <taxon>Actinomycetota</taxon>
        <taxon>Actinomycetes</taxon>
        <taxon>Micrococcales</taxon>
        <taxon>Promicromonosporaceae</taxon>
        <taxon>Isoptericola</taxon>
    </lineage>
</organism>
<dbReference type="InterPro" id="IPR029447">
    <property type="entry name" value="DUF4439"/>
</dbReference>
<gene>
    <name evidence="3" type="ORF">GCM10023216_27240</name>
</gene>
<name>A0ABP8YP36_9MICO</name>
<protein>
    <recommendedName>
        <fullName evidence="2">DUF4439 domain-containing protein</fullName>
    </recommendedName>
</protein>
<dbReference type="InterPro" id="IPR009078">
    <property type="entry name" value="Ferritin-like_SF"/>
</dbReference>
<keyword evidence="4" id="KW-1185">Reference proteome</keyword>
<dbReference type="EMBL" id="BAABID010000014">
    <property type="protein sequence ID" value="GAA4733452.1"/>
    <property type="molecule type" value="Genomic_DNA"/>
</dbReference>